<evidence type="ECO:0000256" key="2">
    <source>
        <dbReference type="ARBA" id="ARBA00022617"/>
    </source>
</evidence>
<protein>
    <submittedName>
        <fullName evidence="5">Globin</fullName>
    </submittedName>
</protein>
<sequence>MKNISRLLEMTSSLYDRLGGIYSIAAVVDLFSEKILDNDLVGINSNNPQLREWSRNQIERLPGLKWLRTLWVAEVTGGPFKFQRSDLKPCPFRGERNKNMLDLREAHCRFRITPDQFEAVASELENAMKEFDVPKTEQDQVMDAFFAHESEVVSG</sequence>
<dbReference type="Gene3D" id="1.10.490.10">
    <property type="entry name" value="Globins"/>
    <property type="match status" value="1"/>
</dbReference>
<dbReference type="GO" id="GO:0046872">
    <property type="term" value="F:metal ion binding"/>
    <property type="evidence" value="ECO:0007669"/>
    <property type="project" value="UniProtKB-KW"/>
</dbReference>
<dbReference type="EMBL" id="MK500606">
    <property type="protein sequence ID" value="QBK93846.1"/>
    <property type="molecule type" value="Genomic_DNA"/>
</dbReference>
<name>A0A481ZDW2_9VIRU</name>
<proteinExistence type="predicted"/>
<evidence type="ECO:0000256" key="1">
    <source>
        <dbReference type="ARBA" id="ARBA00022448"/>
    </source>
</evidence>
<dbReference type="GO" id="GO:0019825">
    <property type="term" value="F:oxygen binding"/>
    <property type="evidence" value="ECO:0007669"/>
    <property type="project" value="InterPro"/>
</dbReference>
<dbReference type="InterPro" id="IPR009050">
    <property type="entry name" value="Globin-like_sf"/>
</dbReference>
<accession>A0A481ZDW2</accession>
<reference evidence="5" key="1">
    <citation type="journal article" date="2019" name="MBio">
        <title>Virus Genomes from Deep Sea Sediments Expand the Ocean Megavirome and Support Independent Origins of Viral Gigantism.</title>
        <authorList>
            <person name="Backstrom D."/>
            <person name="Yutin N."/>
            <person name="Jorgensen S.L."/>
            <person name="Dharamshi J."/>
            <person name="Homa F."/>
            <person name="Zaremba-Niedwiedzka K."/>
            <person name="Spang A."/>
            <person name="Wolf Y.I."/>
            <person name="Koonin E.V."/>
            <person name="Ettema T.J."/>
        </authorList>
    </citation>
    <scope>NUCLEOTIDE SEQUENCE</scope>
</reference>
<dbReference type="CDD" id="cd00454">
    <property type="entry name" value="TrHb1_N"/>
    <property type="match status" value="1"/>
</dbReference>
<dbReference type="InterPro" id="IPR001486">
    <property type="entry name" value="Hemoglobin_trunc"/>
</dbReference>
<dbReference type="Pfam" id="PF01152">
    <property type="entry name" value="Bac_globin"/>
    <property type="match status" value="1"/>
</dbReference>
<keyword evidence="4" id="KW-0408">Iron</keyword>
<dbReference type="InterPro" id="IPR012292">
    <property type="entry name" value="Globin/Proto"/>
</dbReference>
<organism evidence="5">
    <name type="scientific">Pithovirus LCPAC406</name>
    <dbReference type="NCBI Taxonomy" id="2506599"/>
    <lineage>
        <taxon>Viruses</taxon>
        <taxon>Pithoviruses</taxon>
    </lineage>
</organism>
<dbReference type="GO" id="GO:0020037">
    <property type="term" value="F:heme binding"/>
    <property type="evidence" value="ECO:0007669"/>
    <property type="project" value="InterPro"/>
</dbReference>
<gene>
    <name evidence="5" type="ORF">LCPAC406_01600</name>
</gene>
<keyword evidence="1" id="KW-0813">Transport</keyword>
<keyword evidence="2" id="KW-0349">Heme</keyword>
<keyword evidence="3" id="KW-0479">Metal-binding</keyword>
<dbReference type="SUPFAM" id="SSF46458">
    <property type="entry name" value="Globin-like"/>
    <property type="match status" value="1"/>
</dbReference>
<evidence type="ECO:0000256" key="4">
    <source>
        <dbReference type="ARBA" id="ARBA00023004"/>
    </source>
</evidence>
<evidence type="ECO:0000313" key="5">
    <source>
        <dbReference type="EMBL" id="QBK93846.1"/>
    </source>
</evidence>
<evidence type="ECO:0000256" key="3">
    <source>
        <dbReference type="ARBA" id="ARBA00022723"/>
    </source>
</evidence>